<dbReference type="InterPro" id="IPR057119">
    <property type="entry name" value="Phage_TTP_14"/>
</dbReference>
<feature type="region of interest" description="Disordered" evidence="1">
    <location>
        <begin position="259"/>
        <end position="278"/>
    </location>
</feature>
<protein>
    <submittedName>
        <fullName evidence="2">Putative virion structural protein</fullName>
    </submittedName>
</protein>
<dbReference type="EMBL" id="KX397367">
    <property type="protein sequence ID" value="ANZ49077.1"/>
    <property type="molecule type" value="Genomic_DNA"/>
</dbReference>
<accession>A0A1B2ICS2</accession>
<name>A0A1B2ICS2_9CAUD</name>
<proteinExistence type="predicted"/>
<evidence type="ECO:0000313" key="3">
    <source>
        <dbReference type="Proteomes" id="UP000201594"/>
    </source>
</evidence>
<gene>
    <name evidence="2" type="ORF">EARLPHILLIPIV_228</name>
</gene>
<evidence type="ECO:0000313" key="2">
    <source>
        <dbReference type="EMBL" id="ANZ49077.1"/>
    </source>
</evidence>
<dbReference type="KEGG" id="vg:29061831"/>
<dbReference type="RefSeq" id="YP_009278540.1">
    <property type="nucleotide sequence ID" value="NC_031007.1"/>
</dbReference>
<dbReference type="OrthoDB" id="5116at10239"/>
<sequence length="292" mass="32533">MAGLSERLILPADGLHIDGGDYQMVRPFDSGMQGPTNQTGKFVTNASRLRRNLIARVMEYPRWVDYMPNPAVWRQAIKTFIEVHTTFSGLDKGLTAEYVQTQQGRNNRQQSEAGLVTEAQSSITHTGVDKDGKVFQNMFSAWLIYGVCDPQTGHPGIAAINPNVPDFLPDMYSMTVLYFEPDAYQRKVVNAWWCTNMAPESNGPDIGERDPNSGPQTNELSISFTSQQQTGWGVMQAAQQELQRMKLNGLRPMTRKMWATPGQQTEGGPNPDVDGTQGGYRTVADDFMSNQM</sequence>
<evidence type="ECO:0000256" key="1">
    <source>
        <dbReference type="SAM" id="MobiDB-lite"/>
    </source>
</evidence>
<dbReference type="GeneID" id="29061831"/>
<dbReference type="Proteomes" id="UP000201594">
    <property type="component" value="Segment"/>
</dbReference>
<reference evidence="2 3" key="1">
    <citation type="submission" date="2016-06" db="EMBL/GenBank/DDBJ databases">
        <authorList>
            <person name="Kjaerup R.B."/>
            <person name="Dalgaard T.S."/>
            <person name="Juul-Madsen H.R."/>
        </authorList>
    </citation>
    <scope>NUCLEOTIDE SEQUENCE [LARGE SCALE GENOMIC DNA]</scope>
</reference>
<organism evidence="2 3">
    <name type="scientific">Erwinia phage vB_EamM_EarlPhillipIV</name>
    <dbReference type="NCBI Taxonomy" id="1883372"/>
    <lineage>
        <taxon>Viruses</taxon>
        <taxon>Duplodnaviria</taxon>
        <taxon>Heunggongvirae</taxon>
        <taxon>Uroviricota</taxon>
        <taxon>Caudoviricetes</taxon>
        <taxon>Chimalliviridae</taxon>
        <taxon>Derbicusvirus</taxon>
        <taxon>Derbicusvirus derbicus</taxon>
    </lineage>
</organism>
<dbReference type="Pfam" id="PF23806">
    <property type="entry name" value="Phage_TTP_14"/>
    <property type="match status" value="1"/>
</dbReference>